<evidence type="ECO:0008006" key="3">
    <source>
        <dbReference type="Google" id="ProtNLM"/>
    </source>
</evidence>
<evidence type="ECO:0000313" key="1">
    <source>
        <dbReference type="EMBL" id="AKF24183.1"/>
    </source>
</evidence>
<dbReference type="SUPFAM" id="SSF46689">
    <property type="entry name" value="Homeodomain-like"/>
    <property type="match status" value="1"/>
</dbReference>
<name>A0A7U4LZN4_9BACT</name>
<keyword evidence="2" id="KW-1185">Reference proteome</keyword>
<reference evidence="2" key="2">
    <citation type="journal article" date="2017" name="Stand. Genomic Sci.">
        <title>Complete genome sequence of the sulfur-oxidizing chemolithoautotrophic Sulfurovum lithotrophicum 42BKTT.</title>
        <authorList>
            <person name="Jeon W."/>
            <person name="Priscilla L."/>
            <person name="Park G."/>
            <person name="Lee H."/>
            <person name="Lee N."/>
            <person name="Lee D."/>
            <person name="Kwon H."/>
            <person name="Ahn I."/>
            <person name="Lee C."/>
            <person name="Lee H."/>
            <person name="Ahn J."/>
        </authorList>
    </citation>
    <scope>NUCLEOTIDE SEQUENCE [LARGE SCALE GENOMIC DNA]</scope>
    <source>
        <strain evidence="2">ATCC BAA-797 / 42BKT</strain>
    </source>
</reference>
<sequence>MTEEKLSYFNGKITIDPDLCNGKPTIRGQRITVQTILEFLSAGESECEILKQYPTLTKEDIQTCLSFASELMGQKYSLQKIA</sequence>
<dbReference type="KEGG" id="slh:YH65_01295"/>
<reference evidence="1 2" key="1">
    <citation type="submission" date="2015-04" db="EMBL/GenBank/DDBJ databases">
        <title>Complete genome sequence of Sulfurovum lithotrophicum ATCC BAA-797T.</title>
        <authorList>
            <person name="Ahn J."/>
            <person name="Park G."/>
            <person name="Jeon W."/>
            <person name="Jang Y."/>
            <person name="Jang M."/>
            <person name="Lee H."/>
            <person name="Lee H."/>
        </authorList>
    </citation>
    <scope>NUCLEOTIDE SEQUENCE [LARGE SCALE GENOMIC DNA]</scope>
    <source>
        <strain evidence="2">ATCC BAA-797 / 42BKT</strain>
    </source>
</reference>
<dbReference type="Gene3D" id="1.10.10.10">
    <property type="entry name" value="Winged helix-like DNA-binding domain superfamily/Winged helix DNA-binding domain"/>
    <property type="match status" value="1"/>
</dbReference>
<dbReference type="AlphaFoldDB" id="A0A7U4LZN4"/>
<gene>
    <name evidence="1" type="ORF">YH65_01295</name>
</gene>
<dbReference type="Proteomes" id="UP000034444">
    <property type="component" value="Chromosome"/>
</dbReference>
<accession>A0A7U4LZN4</accession>
<dbReference type="InterPro" id="IPR009057">
    <property type="entry name" value="Homeodomain-like_sf"/>
</dbReference>
<dbReference type="InterPro" id="IPR007367">
    <property type="entry name" value="DUF433"/>
</dbReference>
<organism evidence="1 2">
    <name type="scientific">Sulfurovum lithotrophicum</name>
    <dbReference type="NCBI Taxonomy" id="206403"/>
    <lineage>
        <taxon>Bacteria</taxon>
        <taxon>Pseudomonadati</taxon>
        <taxon>Campylobacterota</taxon>
        <taxon>Epsilonproteobacteria</taxon>
        <taxon>Campylobacterales</taxon>
        <taxon>Sulfurovaceae</taxon>
        <taxon>Sulfurovum</taxon>
    </lineage>
</organism>
<proteinExistence type="predicted"/>
<dbReference type="InterPro" id="IPR036388">
    <property type="entry name" value="WH-like_DNA-bd_sf"/>
</dbReference>
<dbReference type="EMBL" id="CP011308">
    <property type="protein sequence ID" value="AKF24183.1"/>
    <property type="molecule type" value="Genomic_DNA"/>
</dbReference>
<dbReference type="Pfam" id="PF04255">
    <property type="entry name" value="DUF433"/>
    <property type="match status" value="1"/>
</dbReference>
<dbReference type="RefSeq" id="WP_046550285.1">
    <property type="nucleotide sequence ID" value="NZ_CP011308.1"/>
</dbReference>
<dbReference type="PANTHER" id="PTHR34849:SF3">
    <property type="entry name" value="SSR2962 PROTEIN"/>
    <property type="match status" value="1"/>
</dbReference>
<protein>
    <recommendedName>
        <fullName evidence="3">Antitoxin</fullName>
    </recommendedName>
</protein>
<dbReference type="PANTHER" id="PTHR34849">
    <property type="entry name" value="SSL5025 PROTEIN"/>
    <property type="match status" value="1"/>
</dbReference>
<dbReference type="OrthoDB" id="200074at2"/>
<evidence type="ECO:0000313" key="2">
    <source>
        <dbReference type="Proteomes" id="UP000034444"/>
    </source>
</evidence>